<feature type="region of interest" description="Disordered" evidence="10">
    <location>
        <begin position="95"/>
        <end position="158"/>
    </location>
</feature>
<evidence type="ECO:0000256" key="10">
    <source>
        <dbReference type="SAM" id="MobiDB-lite"/>
    </source>
</evidence>
<keyword evidence="4 9" id="KW-0694">RNA-binding</keyword>
<evidence type="ECO:0000256" key="6">
    <source>
        <dbReference type="ARBA" id="ARBA00023163"/>
    </source>
</evidence>
<feature type="region of interest" description="Disordered" evidence="10">
    <location>
        <begin position="313"/>
        <end position="370"/>
    </location>
</feature>
<dbReference type="PANTHER" id="PTHR48033">
    <property type="entry name" value="RNA-BINDING (RRM/RBD/RNP MOTIFS) FAMILY PROTEIN"/>
    <property type="match status" value="1"/>
</dbReference>
<dbReference type="InterPro" id="IPR041105">
    <property type="entry name" value="TDP-43_N"/>
</dbReference>
<evidence type="ECO:0000256" key="5">
    <source>
        <dbReference type="ARBA" id="ARBA00023015"/>
    </source>
</evidence>
<evidence type="ECO:0000256" key="7">
    <source>
        <dbReference type="ARBA" id="ARBA00023187"/>
    </source>
</evidence>
<keyword evidence="3" id="KW-0677">Repeat</keyword>
<dbReference type="InterPro" id="IPR012677">
    <property type="entry name" value="Nucleotide-bd_a/b_plait_sf"/>
</dbReference>
<evidence type="ECO:0000256" key="1">
    <source>
        <dbReference type="ARBA" id="ARBA00004123"/>
    </source>
</evidence>
<dbReference type="Proteomes" id="UP001307889">
    <property type="component" value="Chromosome 3"/>
</dbReference>
<organism evidence="12 13">
    <name type="scientific">Nesidiocoris tenuis</name>
    <dbReference type="NCBI Taxonomy" id="355587"/>
    <lineage>
        <taxon>Eukaryota</taxon>
        <taxon>Metazoa</taxon>
        <taxon>Ecdysozoa</taxon>
        <taxon>Arthropoda</taxon>
        <taxon>Hexapoda</taxon>
        <taxon>Insecta</taxon>
        <taxon>Pterygota</taxon>
        <taxon>Neoptera</taxon>
        <taxon>Paraneoptera</taxon>
        <taxon>Hemiptera</taxon>
        <taxon>Heteroptera</taxon>
        <taxon>Panheteroptera</taxon>
        <taxon>Cimicomorpha</taxon>
        <taxon>Miridae</taxon>
        <taxon>Dicyphina</taxon>
        <taxon>Nesidiocoris</taxon>
    </lineage>
</organism>
<feature type="compositionally biased region" description="Basic and acidic residues" evidence="10">
    <location>
        <begin position="323"/>
        <end position="338"/>
    </location>
</feature>
<feature type="compositionally biased region" description="Basic and acidic residues" evidence="10">
    <location>
        <begin position="107"/>
        <end position="127"/>
    </location>
</feature>
<evidence type="ECO:0000256" key="4">
    <source>
        <dbReference type="ARBA" id="ARBA00022884"/>
    </source>
</evidence>
<evidence type="ECO:0000313" key="12">
    <source>
        <dbReference type="EMBL" id="BES92401.1"/>
    </source>
</evidence>
<evidence type="ECO:0000256" key="3">
    <source>
        <dbReference type="ARBA" id="ARBA00022737"/>
    </source>
</evidence>
<evidence type="ECO:0000256" key="9">
    <source>
        <dbReference type="PROSITE-ProRule" id="PRU00176"/>
    </source>
</evidence>
<keyword evidence="13" id="KW-1185">Reference proteome</keyword>
<keyword evidence="2" id="KW-0507">mRNA processing</keyword>
<dbReference type="InterPro" id="IPR000504">
    <property type="entry name" value="RRM_dom"/>
</dbReference>
<evidence type="ECO:0000313" key="13">
    <source>
        <dbReference type="Proteomes" id="UP001307889"/>
    </source>
</evidence>
<evidence type="ECO:0000256" key="8">
    <source>
        <dbReference type="ARBA" id="ARBA00023242"/>
    </source>
</evidence>
<dbReference type="SUPFAM" id="SSF54928">
    <property type="entry name" value="RNA-binding domain, RBD"/>
    <property type="match status" value="2"/>
</dbReference>
<dbReference type="Gene3D" id="3.30.70.330">
    <property type="match status" value="2"/>
</dbReference>
<feature type="region of interest" description="Disordered" evidence="10">
    <location>
        <begin position="428"/>
        <end position="507"/>
    </location>
</feature>
<keyword evidence="7" id="KW-0508">mRNA splicing</keyword>
<sequence length="507" mass="56208">MADADDLYICVSEAEGGSPVELPLEEDKTLLLSSLEAQFPGAVGLKFINPKTGVPRGVRRVENVFHPPTKEGWGDKTYICVFPKAQVVQAPAVEAAVPAPGPAPKPETTKSESTKTESSEPEAEKAKGNAAQPKKGKRKIENGDGNSGQPKTAKVAQPPTCDLIMLNLSPKTTEDQLRNYLEKKYGKVKKLQIKTRQNGGSRGFGFVKFLDYDHQRQVLRANHLINGSNVTFDIHDRDLVEKPTKLFVQDLTKNLTVDDIKEYFTRIGDVTDCFIPGKKLIAFVEFHDPNAAAFALGSHTIKGTTVRAKVARPLPGEEPQVFQKHDQRGNNAGYRDEPAPSGNRDVFQNNQRRDNNWGNQGPQDRWSGNFDQHANEYIDDLNTRGRNPNPNFVPSPTPRNLDFNEVNLLAAIKTGLEARTRKVVGNLNNFHGPPVDSRSDWHGGNKFQSYPAKNPSERFPSSGGRGRARTPPGEWDCPEPEDPFRNRHSDGYGAQSSHMRGSRSRFN</sequence>
<feature type="compositionally biased region" description="Polar residues" evidence="10">
    <location>
        <begin position="346"/>
        <end position="362"/>
    </location>
</feature>
<feature type="domain" description="RRM" evidence="11">
    <location>
        <begin position="244"/>
        <end position="313"/>
    </location>
</feature>
<feature type="domain" description="RRM" evidence="11">
    <location>
        <begin position="161"/>
        <end position="239"/>
    </location>
</feature>
<keyword evidence="5" id="KW-0805">Transcription regulation</keyword>
<dbReference type="InterPro" id="IPR035979">
    <property type="entry name" value="RBD_domain_sf"/>
</dbReference>
<proteinExistence type="predicted"/>
<dbReference type="CDD" id="cd19609">
    <property type="entry name" value="NTD_TDP-43"/>
    <property type="match status" value="1"/>
</dbReference>
<comment type="subcellular location">
    <subcellularLocation>
        <location evidence="1">Nucleus</location>
    </subcellularLocation>
</comment>
<gene>
    <name evidence="12" type="ORF">NTJ_05210</name>
</gene>
<dbReference type="PROSITE" id="PS50102">
    <property type="entry name" value="RRM"/>
    <property type="match status" value="2"/>
</dbReference>
<dbReference type="EMBL" id="AP028911">
    <property type="protein sequence ID" value="BES92401.1"/>
    <property type="molecule type" value="Genomic_DNA"/>
</dbReference>
<accession>A0ABN7AND7</accession>
<keyword evidence="8" id="KW-0539">Nucleus</keyword>
<reference evidence="12 13" key="1">
    <citation type="submission" date="2023-09" db="EMBL/GenBank/DDBJ databases">
        <title>Nesidiocoris tenuis whole genome shotgun sequence.</title>
        <authorList>
            <person name="Shibata T."/>
            <person name="Shimoda M."/>
            <person name="Kobayashi T."/>
            <person name="Uehara T."/>
        </authorList>
    </citation>
    <scope>NUCLEOTIDE SEQUENCE [LARGE SCALE GENOMIC DNA]</scope>
    <source>
        <strain evidence="12 13">Japan</strain>
    </source>
</reference>
<evidence type="ECO:0000259" key="11">
    <source>
        <dbReference type="PROSITE" id="PS50102"/>
    </source>
</evidence>
<evidence type="ECO:0000256" key="2">
    <source>
        <dbReference type="ARBA" id="ARBA00022664"/>
    </source>
</evidence>
<dbReference type="Pfam" id="PF18694">
    <property type="entry name" value="TDP-43_N"/>
    <property type="match status" value="1"/>
</dbReference>
<keyword evidence="6" id="KW-0804">Transcription</keyword>
<protein>
    <recommendedName>
        <fullName evidence="11">RRM domain-containing protein</fullName>
    </recommendedName>
</protein>
<dbReference type="Pfam" id="PF00076">
    <property type="entry name" value="RRM_1"/>
    <property type="match status" value="2"/>
</dbReference>
<dbReference type="PANTHER" id="PTHR48033:SF9">
    <property type="entry name" value="TAR DNA-BINDING PROTEIN 43"/>
    <property type="match status" value="1"/>
</dbReference>
<name>A0ABN7AND7_9HEMI</name>
<dbReference type="SMART" id="SM00360">
    <property type="entry name" value="RRM"/>
    <property type="match status" value="2"/>
</dbReference>